<reference evidence="1" key="2">
    <citation type="journal article" date="2015" name="Fish Shellfish Immunol.">
        <title>Early steps in the European eel (Anguilla anguilla)-Vibrio vulnificus interaction in the gills: Role of the RtxA13 toxin.</title>
        <authorList>
            <person name="Callol A."/>
            <person name="Pajuelo D."/>
            <person name="Ebbesson L."/>
            <person name="Teles M."/>
            <person name="MacKenzie S."/>
            <person name="Amaro C."/>
        </authorList>
    </citation>
    <scope>NUCLEOTIDE SEQUENCE</scope>
</reference>
<protein>
    <submittedName>
        <fullName evidence="1">Uncharacterized protein</fullName>
    </submittedName>
</protein>
<organism evidence="1">
    <name type="scientific">Anguilla anguilla</name>
    <name type="common">European freshwater eel</name>
    <name type="synonym">Muraena anguilla</name>
    <dbReference type="NCBI Taxonomy" id="7936"/>
    <lineage>
        <taxon>Eukaryota</taxon>
        <taxon>Metazoa</taxon>
        <taxon>Chordata</taxon>
        <taxon>Craniata</taxon>
        <taxon>Vertebrata</taxon>
        <taxon>Euteleostomi</taxon>
        <taxon>Actinopterygii</taxon>
        <taxon>Neopterygii</taxon>
        <taxon>Teleostei</taxon>
        <taxon>Anguilliformes</taxon>
        <taxon>Anguillidae</taxon>
        <taxon>Anguilla</taxon>
    </lineage>
</organism>
<dbReference type="AlphaFoldDB" id="A0A0E9QLS9"/>
<proteinExistence type="predicted"/>
<name>A0A0E9QLS9_ANGAN</name>
<evidence type="ECO:0000313" key="1">
    <source>
        <dbReference type="EMBL" id="JAH17851.1"/>
    </source>
</evidence>
<accession>A0A0E9QLS9</accession>
<reference evidence="1" key="1">
    <citation type="submission" date="2014-11" db="EMBL/GenBank/DDBJ databases">
        <authorList>
            <person name="Amaro Gonzalez C."/>
        </authorList>
    </citation>
    <scope>NUCLEOTIDE SEQUENCE</scope>
</reference>
<dbReference type="EMBL" id="GBXM01090726">
    <property type="protein sequence ID" value="JAH17851.1"/>
    <property type="molecule type" value="Transcribed_RNA"/>
</dbReference>
<sequence length="17" mass="1977">MNIINSSSSIYFTNEQE</sequence>